<dbReference type="AlphaFoldDB" id="A0A495JB75"/>
<dbReference type="RefSeq" id="WP_121201660.1">
    <property type="nucleotide sequence ID" value="NZ_RBKU01000001.1"/>
</dbReference>
<protein>
    <submittedName>
        <fullName evidence="7">Putative RDD family membrane protein YckC</fullName>
    </submittedName>
</protein>
<dbReference type="Proteomes" id="UP000268007">
    <property type="component" value="Unassembled WGS sequence"/>
</dbReference>
<evidence type="ECO:0000256" key="1">
    <source>
        <dbReference type="ARBA" id="ARBA00004141"/>
    </source>
</evidence>
<evidence type="ECO:0000256" key="5">
    <source>
        <dbReference type="SAM" id="Phobius"/>
    </source>
</evidence>
<organism evidence="7 8">
    <name type="scientific">Mucilaginibacter gracilis</name>
    <dbReference type="NCBI Taxonomy" id="423350"/>
    <lineage>
        <taxon>Bacteria</taxon>
        <taxon>Pseudomonadati</taxon>
        <taxon>Bacteroidota</taxon>
        <taxon>Sphingobacteriia</taxon>
        <taxon>Sphingobacteriales</taxon>
        <taxon>Sphingobacteriaceae</taxon>
        <taxon>Mucilaginibacter</taxon>
    </lineage>
</organism>
<evidence type="ECO:0000259" key="6">
    <source>
        <dbReference type="Pfam" id="PF06271"/>
    </source>
</evidence>
<feature type="domain" description="RDD" evidence="6">
    <location>
        <begin position="18"/>
        <end position="155"/>
    </location>
</feature>
<comment type="caution">
    <text evidence="7">The sequence shown here is derived from an EMBL/GenBank/DDBJ whole genome shotgun (WGS) entry which is preliminary data.</text>
</comment>
<evidence type="ECO:0000256" key="2">
    <source>
        <dbReference type="ARBA" id="ARBA00022692"/>
    </source>
</evidence>
<keyword evidence="4 5" id="KW-0472">Membrane</keyword>
<dbReference type="Pfam" id="PF06271">
    <property type="entry name" value="RDD"/>
    <property type="match status" value="1"/>
</dbReference>
<accession>A0A495JB75</accession>
<feature type="transmembrane region" description="Helical" evidence="5">
    <location>
        <begin position="32"/>
        <end position="55"/>
    </location>
</feature>
<comment type="subcellular location">
    <subcellularLocation>
        <location evidence="1">Membrane</location>
        <topology evidence="1">Multi-pass membrane protein</topology>
    </subcellularLocation>
</comment>
<sequence>MQTVRITTSQNIDIDYQVAGLGDRVAARAIDYMIFLVVYTIMITIMVAFYGPSGIDSSENSAESGRLFIIIIVVWLGLCVFYDLLTEVFLNGQSIGKRSMKIKVISLNGARPGIGQYLLRWLFRIIDFGITLGTAAVVTVAFSDKKQRIGDMVAGTTLVKTSTLTQFKDLVFTPPAEDYEPTYNEAMQLTDQDVVLIHEVIRNFNRTRNSNLVYKLALRIKAHLHVSYPADVNEYEFLEKIVNDYNFLIAKQDI</sequence>
<evidence type="ECO:0000313" key="8">
    <source>
        <dbReference type="Proteomes" id="UP000268007"/>
    </source>
</evidence>
<keyword evidence="8" id="KW-1185">Reference proteome</keyword>
<dbReference type="InterPro" id="IPR010432">
    <property type="entry name" value="RDD"/>
</dbReference>
<dbReference type="OrthoDB" id="9814143at2"/>
<gene>
    <name evidence="7" type="ORF">BDD43_5893</name>
</gene>
<dbReference type="EMBL" id="RBKU01000001">
    <property type="protein sequence ID" value="RKR85622.1"/>
    <property type="molecule type" value="Genomic_DNA"/>
</dbReference>
<name>A0A495JB75_9SPHI</name>
<dbReference type="PANTHER" id="PTHR38480">
    <property type="entry name" value="SLR0254 PROTEIN"/>
    <property type="match status" value="1"/>
</dbReference>
<proteinExistence type="predicted"/>
<feature type="transmembrane region" description="Helical" evidence="5">
    <location>
        <begin position="67"/>
        <end position="85"/>
    </location>
</feature>
<feature type="transmembrane region" description="Helical" evidence="5">
    <location>
        <begin position="121"/>
        <end position="142"/>
    </location>
</feature>
<evidence type="ECO:0000313" key="7">
    <source>
        <dbReference type="EMBL" id="RKR85622.1"/>
    </source>
</evidence>
<dbReference type="PANTHER" id="PTHR38480:SF1">
    <property type="entry name" value="SLR0254 PROTEIN"/>
    <property type="match status" value="1"/>
</dbReference>
<reference evidence="7 8" key="1">
    <citation type="submission" date="2018-10" db="EMBL/GenBank/DDBJ databases">
        <title>Genomic Encyclopedia of Archaeal and Bacterial Type Strains, Phase II (KMG-II): from individual species to whole genera.</title>
        <authorList>
            <person name="Goeker M."/>
        </authorList>
    </citation>
    <scope>NUCLEOTIDE SEQUENCE [LARGE SCALE GENOMIC DNA]</scope>
    <source>
        <strain evidence="7 8">DSM 18602</strain>
    </source>
</reference>
<evidence type="ECO:0000256" key="3">
    <source>
        <dbReference type="ARBA" id="ARBA00022989"/>
    </source>
</evidence>
<evidence type="ECO:0000256" key="4">
    <source>
        <dbReference type="ARBA" id="ARBA00023136"/>
    </source>
</evidence>
<dbReference type="GO" id="GO:0016020">
    <property type="term" value="C:membrane"/>
    <property type="evidence" value="ECO:0007669"/>
    <property type="project" value="UniProtKB-SubCell"/>
</dbReference>
<keyword evidence="3 5" id="KW-1133">Transmembrane helix</keyword>
<keyword evidence="2 5" id="KW-0812">Transmembrane</keyword>